<dbReference type="InterPro" id="IPR008042">
    <property type="entry name" value="Retrotrans_Pao"/>
</dbReference>
<dbReference type="Proteomes" id="UP000075880">
    <property type="component" value="Unassembled WGS sequence"/>
</dbReference>
<proteinExistence type="predicted"/>
<dbReference type="AlphaFoldDB" id="A0AAG5DVF4"/>
<dbReference type="GO" id="GO:0071897">
    <property type="term" value="P:DNA biosynthetic process"/>
    <property type="evidence" value="ECO:0007669"/>
    <property type="project" value="UniProtKB-ARBA"/>
</dbReference>
<reference evidence="2" key="1">
    <citation type="submission" date="2024-04" db="UniProtKB">
        <authorList>
            <consortium name="EnsemblMetazoa"/>
        </authorList>
    </citation>
    <scope>IDENTIFICATION</scope>
    <source>
        <strain evidence="2">EBRO</strain>
    </source>
</reference>
<dbReference type="EnsemblMetazoa" id="ENSAATROPT016806">
    <property type="protein sequence ID" value="ENSAATROPP014794"/>
    <property type="gene ID" value="ENSAATROPG013763"/>
</dbReference>
<name>A0AAG5DVF4_ANOAO</name>
<dbReference type="InterPro" id="IPR001584">
    <property type="entry name" value="Integrase_cat-core"/>
</dbReference>
<dbReference type="GO" id="GO:0003676">
    <property type="term" value="F:nucleic acid binding"/>
    <property type="evidence" value="ECO:0007669"/>
    <property type="project" value="InterPro"/>
</dbReference>
<dbReference type="Gene3D" id="3.30.420.10">
    <property type="entry name" value="Ribonuclease H-like superfamily/Ribonuclease H"/>
    <property type="match status" value="1"/>
</dbReference>
<accession>A0AAG5DVF4</accession>
<dbReference type="PANTHER" id="PTHR47331">
    <property type="entry name" value="PHD-TYPE DOMAIN-CONTAINING PROTEIN"/>
    <property type="match status" value="1"/>
</dbReference>
<organism evidence="2 3">
    <name type="scientific">Anopheles atroparvus</name>
    <name type="common">European mosquito</name>
    <dbReference type="NCBI Taxonomy" id="41427"/>
    <lineage>
        <taxon>Eukaryota</taxon>
        <taxon>Metazoa</taxon>
        <taxon>Ecdysozoa</taxon>
        <taxon>Arthropoda</taxon>
        <taxon>Hexapoda</taxon>
        <taxon>Insecta</taxon>
        <taxon>Pterygota</taxon>
        <taxon>Neoptera</taxon>
        <taxon>Endopterygota</taxon>
        <taxon>Diptera</taxon>
        <taxon>Nematocera</taxon>
        <taxon>Culicoidea</taxon>
        <taxon>Culicidae</taxon>
        <taxon>Anophelinae</taxon>
        <taxon>Anopheles</taxon>
    </lineage>
</organism>
<dbReference type="InterPro" id="IPR036397">
    <property type="entry name" value="RNaseH_sf"/>
</dbReference>
<dbReference type="Pfam" id="PF17921">
    <property type="entry name" value="Integrase_H2C2"/>
    <property type="match status" value="1"/>
</dbReference>
<evidence type="ECO:0000313" key="3">
    <source>
        <dbReference type="Proteomes" id="UP000075880"/>
    </source>
</evidence>
<dbReference type="InterPro" id="IPR043502">
    <property type="entry name" value="DNA/RNA_pol_sf"/>
</dbReference>
<evidence type="ECO:0000313" key="2">
    <source>
        <dbReference type="EnsemblMetazoa" id="ENSAATROPP014794"/>
    </source>
</evidence>
<dbReference type="InterPro" id="IPR041588">
    <property type="entry name" value="Integrase_H2C2"/>
</dbReference>
<dbReference type="InterPro" id="IPR012337">
    <property type="entry name" value="RNaseH-like_sf"/>
</dbReference>
<protein>
    <recommendedName>
        <fullName evidence="1">Integrase catalytic domain-containing protein</fullName>
    </recommendedName>
</protein>
<dbReference type="SUPFAM" id="SSF56672">
    <property type="entry name" value="DNA/RNA polymerases"/>
    <property type="match status" value="1"/>
</dbReference>
<evidence type="ECO:0000259" key="1">
    <source>
        <dbReference type="PROSITE" id="PS50994"/>
    </source>
</evidence>
<dbReference type="PROSITE" id="PS50994">
    <property type="entry name" value="INTEGRASE"/>
    <property type="match status" value="1"/>
</dbReference>
<dbReference type="SUPFAM" id="SSF53098">
    <property type="entry name" value="Ribonuclease H-like"/>
    <property type="match status" value="1"/>
</dbReference>
<feature type="domain" description="Integrase catalytic" evidence="1">
    <location>
        <begin position="439"/>
        <end position="530"/>
    </location>
</feature>
<dbReference type="GO" id="GO:0042575">
    <property type="term" value="C:DNA polymerase complex"/>
    <property type="evidence" value="ECO:0007669"/>
    <property type="project" value="UniProtKB-ARBA"/>
</dbReference>
<dbReference type="GO" id="GO:0015074">
    <property type="term" value="P:DNA integration"/>
    <property type="evidence" value="ECO:0007669"/>
    <property type="project" value="InterPro"/>
</dbReference>
<sequence length="530" mass="59446">MQKLWSVRPDGKALDWDSALPSHLEHEWKKFHSTLSSLRELKVPRFVAQRNALKSQLHIFADASQEAYGACCYVRTESPSGSSVVLLTAKSKVVSLKNAHSIARLELCAARLATRLVQKVSLSLEVPLTFFYWTDSSTVLHWLKSPPRRWKPFVANRVAQIQRDSEITCWRHIPGVDNPADDISRGLSPDTLLECQRWWHGPHWLSLGAEHWPQGGAESEEEIDLSDERNIPQLVATTVNGSDVSAKLFERFSSYLKLQRATAYWLRYFDCLKNAGTDCGSTRCATTIDPLTKDELQRAELKLCKLSQQISFAEEIQILQAGSDVSRGSRLKWLSPFVDASGVLRVGGRLRNAQLDIATKHPIVLSSKHPLASLLVEAYHTKLLHAGPQLLLATLRNKFWILGGRSLCKTVFHRCVKCFKVKPTLVKQSVADLPTSRVSPSRPFSVCGVDYCGPVMLKSAIRNRSATKAYIAIFVCFATRAVHIELVHDLTTTAFLSALRRFVARRGQIREIHSDNATTFKGAAHDLHRV</sequence>
<dbReference type="Pfam" id="PF05380">
    <property type="entry name" value="Peptidase_A17"/>
    <property type="match status" value="1"/>
</dbReference>
<keyword evidence="3" id="KW-1185">Reference proteome</keyword>